<sequence>MRNPSVIPVDSPMQPQTCQTAKDQLYVSNFTPNQSIAVNLESKKI</sequence>
<name>A0A382M1H9_9ZZZZ</name>
<accession>A0A382M1H9</accession>
<proteinExistence type="predicted"/>
<gene>
    <name evidence="1" type="ORF">METZ01_LOCUS294649</name>
</gene>
<organism evidence="1">
    <name type="scientific">marine metagenome</name>
    <dbReference type="NCBI Taxonomy" id="408172"/>
    <lineage>
        <taxon>unclassified sequences</taxon>
        <taxon>metagenomes</taxon>
        <taxon>ecological metagenomes</taxon>
    </lineage>
</organism>
<reference evidence="1" key="1">
    <citation type="submission" date="2018-05" db="EMBL/GenBank/DDBJ databases">
        <authorList>
            <person name="Lanie J.A."/>
            <person name="Ng W.-L."/>
            <person name="Kazmierczak K.M."/>
            <person name="Andrzejewski T.M."/>
            <person name="Davidsen T.M."/>
            <person name="Wayne K.J."/>
            <person name="Tettelin H."/>
            <person name="Glass J.I."/>
            <person name="Rusch D."/>
            <person name="Podicherti R."/>
            <person name="Tsui H.-C.T."/>
            <person name="Winkler M.E."/>
        </authorList>
    </citation>
    <scope>NUCLEOTIDE SEQUENCE</scope>
</reference>
<protein>
    <submittedName>
        <fullName evidence="1">Uncharacterized protein</fullName>
    </submittedName>
</protein>
<dbReference type="EMBL" id="UINC01090130">
    <property type="protein sequence ID" value="SVC41795.1"/>
    <property type="molecule type" value="Genomic_DNA"/>
</dbReference>
<evidence type="ECO:0000313" key="1">
    <source>
        <dbReference type="EMBL" id="SVC41795.1"/>
    </source>
</evidence>
<dbReference type="AlphaFoldDB" id="A0A382M1H9"/>